<dbReference type="PANTHER" id="PTHR11675">
    <property type="entry name" value="N-ACETYLGALACTOSAMINYLTRANSFERASE"/>
    <property type="match status" value="1"/>
</dbReference>
<dbReference type="AlphaFoldDB" id="A0A8J2LTU5"/>
<evidence type="ECO:0000256" key="1">
    <source>
        <dbReference type="ARBA" id="ARBA00023157"/>
    </source>
</evidence>
<reference evidence="2" key="1">
    <citation type="submission" date="2021-06" db="EMBL/GenBank/DDBJ databases">
        <authorList>
            <person name="Hodson N. C."/>
            <person name="Mongue J. A."/>
            <person name="Jaron S. K."/>
        </authorList>
    </citation>
    <scope>NUCLEOTIDE SEQUENCE</scope>
</reference>
<proteinExistence type="predicted"/>
<evidence type="ECO:0000313" key="3">
    <source>
        <dbReference type="Proteomes" id="UP000708208"/>
    </source>
</evidence>
<dbReference type="GO" id="GO:0004653">
    <property type="term" value="F:polypeptide N-acetylgalactosaminyltransferase activity"/>
    <property type="evidence" value="ECO:0007669"/>
    <property type="project" value="TreeGrafter"/>
</dbReference>
<dbReference type="PANTHER" id="PTHR11675:SF131">
    <property type="entry name" value="POLYPEPTIDE N-ACETYLGALACTOSAMINYLTRANSFERASE 9-RELATED"/>
    <property type="match status" value="1"/>
</dbReference>
<name>A0A8J2LTU5_9HEXA</name>
<dbReference type="OrthoDB" id="6119243at2759"/>
<dbReference type="GO" id="GO:0005794">
    <property type="term" value="C:Golgi apparatus"/>
    <property type="evidence" value="ECO:0007669"/>
    <property type="project" value="TreeGrafter"/>
</dbReference>
<dbReference type="Proteomes" id="UP000708208">
    <property type="component" value="Unassembled WGS sequence"/>
</dbReference>
<sequence>MCGGRLEQVPCSHVGHIYRSKVPYKGREGVAYVRNNLVRLAKVWLDGYAKYYYMRIGNEIGNEYGDISERVALRKRLKCKPFKWYLENVYPEIFMPDYGYAFGEVL</sequence>
<evidence type="ECO:0000313" key="2">
    <source>
        <dbReference type="EMBL" id="CAG7828469.1"/>
    </source>
</evidence>
<protein>
    <submittedName>
        <fullName evidence="2">Uncharacterized protein</fullName>
    </submittedName>
</protein>
<comment type="caution">
    <text evidence="2">The sequence shown here is derived from an EMBL/GenBank/DDBJ whole genome shotgun (WGS) entry which is preliminary data.</text>
</comment>
<dbReference type="GO" id="GO:0006493">
    <property type="term" value="P:protein O-linked glycosylation"/>
    <property type="evidence" value="ECO:0007669"/>
    <property type="project" value="TreeGrafter"/>
</dbReference>
<organism evidence="2 3">
    <name type="scientific">Allacma fusca</name>
    <dbReference type="NCBI Taxonomy" id="39272"/>
    <lineage>
        <taxon>Eukaryota</taxon>
        <taxon>Metazoa</taxon>
        <taxon>Ecdysozoa</taxon>
        <taxon>Arthropoda</taxon>
        <taxon>Hexapoda</taxon>
        <taxon>Collembola</taxon>
        <taxon>Symphypleona</taxon>
        <taxon>Sminthuridae</taxon>
        <taxon>Allacma</taxon>
    </lineage>
</organism>
<gene>
    <name evidence="2" type="ORF">AFUS01_LOCUS38394</name>
</gene>
<accession>A0A8J2LTU5</accession>
<dbReference type="EMBL" id="CAJVCH010547639">
    <property type="protein sequence ID" value="CAG7828469.1"/>
    <property type="molecule type" value="Genomic_DNA"/>
</dbReference>
<keyword evidence="3" id="KW-1185">Reference proteome</keyword>
<keyword evidence="1" id="KW-1015">Disulfide bond</keyword>